<evidence type="ECO:0000313" key="4">
    <source>
        <dbReference type="Proteomes" id="UP000031829"/>
    </source>
</evidence>
<accession>A0A0B6AW95</accession>
<dbReference type="RefSeq" id="WP_016763933.1">
    <property type="nucleotide sequence ID" value="NZ_BCVB01000005.1"/>
</dbReference>
<name>A0A0B6AW95_PRIM2</name>
<evidence type="ECO:0000256" key="1">
    <source>
        <dbReference type="SAM" id="MobiDB-lite"/>
    </source>
</evidence>
<sequence>MKKRPFFIFFSLISISVLSACHNDDAAPAKEAQNKQGVTNGGTPMSYDNQSENTSFNFSKFDLEVDYKGLNNDYEADYENENDEIEAKVDDNINDEHLNGDKAFNKLSSKFKKLNFDQRTPDEDVKKEVIDAFGLKKDFQSFELEVRFSNGTEKEYNFKQK</sequence>
<dbReference type="Pfam" id="PF14039">
    <property type="entry name" value="YusW"/>
    <property type="match status" value="1"/>
</dbReference>
<dbReference type="EMBL" id="CP009920">
    <property type="protein sequence ID" value="AJI25387.1"/>
    <property type="molecule type" value="Genomic_DNA"/>
</dbReference>
<dbReference type="InterPro" id="IPR025623">
    <property type="entry name" value="YusW"/>
</dbReference>
<dbReference type="AlphaFoldDB" id="A0A0B6AW95"/>
<feature type="compositionally biased region" description="Polar residues" evidence="1">
    <location>
        <begin position="34"/>
        <end position="49"/>
    </location>
</feature>
<reference evidence="3 4" key="1">
    <citation type="journal article" date="2015" name="Genome Announc.">
        <title>Complete genome sequences for 35 biothreat assay-relevant bacillus species.</title>
        <authorList>
            <person name="Johnson S.L."/>
            <person name="Daligault H.E."/>
            <person name="Davenport K.W."/>
            <person name="Jaissle J."/>
            <person name="Frey K.G."/>
            <person name="Ladner J.T."/>
            <person name="Broomall S.M."/>
            <person name="Bishop-Lilly K.A."/>
            <person name="Bruce D.C."/>
            <person name="Gibbons H.S."/>
            <person name="Coyne S.R."/>
            <person name="Lo C.C."/>
            <person name="Meincke L."/>
            <person name="Munk A.C."/>
            <person name="Koroleva G.I."/>
            <person name="Rosenzweig C.N."/>
            <person name="Palacios G.F."/>
            <person name="Redden C.L."/>
            <person name="Minogue T.D."/>
            <person name="Chain P.S."/>
        </authorList>
    </citation>
    <scope>NUCLEOTIDE SEQUENCE [LARGE SCALE GENOMIC DNA]</scope>
    <source>
        <strain evidence="4">ATCC 14581 / DSM 32 / JCM 2506 / NBRC 15308 / NCIMB 9376 / NCTC 10342 / NRRL B-14308 / VKM B-512</strain>
    </source>
</reference>
<evidence type="ECO:0000256" key="2">
    <source>
        <dbReference type="SAM" id="SignalP"/>
    </source>
</evidence>
<dbReference type="PROSITE" id="PS51257">
    <property type="entry name" value="PROKAR_LIPOPROTEIN"/>
    <property type="match status" value="1"/>
</dbReference>
<evidence type="ECO:0000313" key="3">
    <source>
        <dbReference type="EMBL" id="AJI25387.1"/>
    </source>
</evidence>
<dbReference type="HOGENOM" id="CLU_118923_0_0_9"/>
<organism evidence="3 4">
    <name type="scientific">Priestia megaterium (strain ATCC 14581 / DSM 32 / CCUG 1817 / JCM 2506 / NBRC 15308 / NCIMB 9376 / NCTC 10342 / NRRL B-14308 / VKM B-512 / Ford 19)</name>
    <name type="common">Bacillus megaterium</name>
    <dbReference type="NCBI Taxonomy" id="1348623"/>
    <lineage>
        <taxon>Bacteria</taxon>
        <taxon>Bacillati</taxon>
        <taxon>Bacillota</taxon>
        <taxon>Bacilli</taxon>
        <taxon>Bacillales</taxon>
        <taxon>Bacillaceae</taxon>
        <taxon>Priestia</taxon>
    </lineage>
</organism>
<feature type="chain" id="PRO_5039176964" evidence="2">
    <location>
        <begin position="20"/>
        <end position="161"/>
    </location>
</feature>
<dbReference type="KEGG" id="bmeg:BG04_4443"/>
<feature type="signal peptide" evidence="2">
    <location>
        <begin position="1"/>
        <end position="19"/>
    </location>
</feature>
<gene>
    <name evidence="3" type="ORF">BG04_4443</name>
</gene>
<dbReference type="Proteomes" id="UP000031829">
    <property type="component" value="Chromosome"/>
</dbReference>
<protein>
    <submittedName>
        <fullName evidence="3">YusW-like family protein</fullName>
    </submittedName>
</protein>
<proteinExistence type="predicted"/>
<keyword evidence="2" id="KW-0732">Signal</keyword>
<dbReference type="GeneID" id="93642449"/>
<feature type="region of interest" description="Disordered" evidence="1">
    <location>
        <begin position="27"/>
        <end position="49"/>
    </location>
</feature>